<keyword evidence="2" id="KW-0378">Hydrolase</keyword>
<evidence type="ECO:0000313" key="3">
    <source>
        <dbReference type="Proteomes" id="UP000546162"/>
    </source>
</evidence>
<dbReference type="AlphaFoldDB" id="A0A7W7H6C7"/>
<reference evidence="2 3" key="1">
    <citation type="submission" date="2020-08" db="EMBL/GenBank/DDBJ databases">
        <title>Sequencing the genomes of 1000 actinobacteria strains.</title>
        <authorList>
            <person name="Klenk H.-P."/>
        </authorList>
    </citation>
    <scope>NUCLEOTIDE SEQUENCE [LARGE SCALE GENOMIC DNA]</scope>
    <source>
        <strain evidence="2 3">DSM 45809</strain>
    </source>
</reference>
<organism evidence="2 3">
    <name type="scientific">Actinoplanes octamycinicus</name>
    <dbReference type="NCBI Taxonomy" id="135948"/>
    <lineage>
        <taxon>Bacteria</taxon>
        <taxon>Bacillati</taxon>
        <taxon>Actinomycetota</taxon>
        <taxon>Actinomycetes</taxon>
        <taxon>Micromonosporales</taxon>
        <taxon>Micromonosporaceae</taxon>
        <taxon>Actinoplanes</taxon>
    </lineage>
</organism>
<dbReference type="Gene3D" id="3.20.20.140">
    <property type="entry name" value="Metal-dependent hydrolases"/>
    <property type="match status" value="1"/>
</dbReference>
<protein>
    <submittedName>
        <fullName evidence="2">Putative amidohydrolase YtcJ</fullName>
    </submittedName>
</protein>
<keyword evidence="3" id="KW-1185">Reference proteome</keyword>
<comment type="caution">
    <text evidence="2">The sequence shown here is derived from an EMBL/GenBank/DDBJ whole genome shotgun (WGS) entry which is preliminary data.</text>
</comment>
<dbReference type="Pfam" id="PF07969">
    <property type="entry name" value="Amidohydro_3"/>
    <property type="match status" value="1"/>
</dbReference>
<sequence length="542" mass="58159">MSADLVLTNGPVFTADPLRGPAGTVLVRDGRIVAVGADEVRDRARPGAETIDLAGRLLLPGFQDAHVHAVMGGVELGQCDLTGAPDLEDYLRRVRDYADAHPELPWISGGGWAMEVFPGGVPGRELLDRVVPDRPVYLINRDHHGAWVNSRALELAGIDAGTPDPADGRIDRRPDGVPAGGLQEGAMQLVARLLPEVTRAERLAGLLRAQALLHSLGVTAWQDAMLCATNGYPDVSDAYLEAASTGQLTATVVGALWWDRERGAEQIPELLAKRDKHTVGRLRSDSVKLMLDGVAENFTAAMTRPYRDSCGCATTNAGLSFIDPAALRAYVTELDAHGFQAHFHALGDRAVREALDAVEAARRANGFRDTRPHLAHLQVVHPDDVPRFRALGATANLQAYWASHEPQMDELTIPFLEPALAARQYPFGDLLRAGVHLAAGSDWPVTTPDPLQGIHVAVNRAHHGSNHPAFLPGQELDLATALTAYTAGSAFVNRLDDTGSIRPGFRADLVVLDRDPFRAPPAEIGDTAVAMTLVDGEVVYSA</sequence>
<proteinExistence type="predicted"/>
<dbReference type="SUPFAM" id="SSF51338">
    <property type="entry name" value="Composite domain of metallo-dependent hydrolases"/>
    <property type="match status" value="1"/>
</dbReference>
<dbReference type="Gene3D" id="3.10.310.70">
    <property type="match status" value="1"/>
</dbReference>
<dbReference type="Proteomes" id="UP000546162">
    <property type="component" value="Unassembled WGS sequence"/>
</dbReference>
<feature type="domain" description="Amidohydrolase 3" evidence="1">
    <location>
        <begin position="49"/>
        <end position="540"/>
    </location>
</feature>
<name>A0A7W7H6C7_9ACTN</name>
<dbReference type="PANTHER" id="PTHR22642:SF2">
    <property type="entry name" value="PROTEIN LONG AFTER FAR-RED 3"/>
    <property type="match status" value="1"/>
</dbReference>
<dbReference type="InterPro" id="IPR032466">
    <property type="entry name" value="Metal_Hydrolase"/>
</dbReference>
<gene>
    <name evidence="2" type="ORF">BJY16_008172</name>
</gene>
<dbReference type="SUPFAM" id="SSF51556">
    <property type="entry name" value="Metallo-dependent hydrolases"/>
    <property type="match status" value="1"/>
</dbReference>
<dbReference type="InterPro" id="IPR013108">
    <property type="entry name" value="Amidohydro_3"/>
</dbReference>
<dbReference type="CDD" id="cd01300">
    <property type="entry name" value="YtcJ_like"/>
    <property type="match status" value="1"/>
</dbReference>
<dbReference type="Gene3D" id="2.30.40.10">
    <property type="entry name" value="Urease, subunit C, domain 1"/>
    <property type="match status" value="1"/>
</dbReference>
<accession>A0A7W7H6C7</accession>
<dbReference type="EMBL" id="JACHNB010000001">
    <property type="protein sequence ID" value="MBB4744713.1"/>
    <property type="molecule type" value="Genomic_DNA"/>
</dbReference>
<dbReference type="RefSeq" id="WP_185044843.1">
    <property type="nucleotide sequence ID" value="NZ_BAABFG010000005.1"/>
</dbReference>
<evidence type="ECO:0000259" key="1">
    <source>
        <dbReference type="Pfam" id="PF07969"/>
    </source>
</evidence>
<dbReference type="PANTHER" id="PTHR22642">
    <property type="entry name" value="IMIDAZOLONEPROPIONASE"/>
    <property type="match status" value="1"/>
</dbReference>
<dbReference type="InterPro" id="IPR011059">
    <property type="entry name" value="Metal-dep_hydrolase_composite"/>
</dbReference>
<dbReference type="InterPro" id="IPR033932">
    <property type="entry name" value="YtcJ-like"/>
</dbReference>
<evidence type="ECO:0000313" key="2">
    <source>
        <dbReference type="EMBL" id="MBB4744713.1"/>
    </source>
</evidence>
<dbReference type="GO" id="GO:0016810">
    <property type="term" value="F:hydrolase activity, acting on carbon-nitrogen (but not peptide) bonds"/>
    <property type="evidence" value="ECO:0007669"/>
    <property type="project" value="InterPro"/>
</dbReference>